<reference evidence="3 4" key="1">
    <citation type="submission" date="2019-06" db="EMBL/GenBank/DDBJ databases">
        <title>Sequencing the genomes of 1000 actinobacteria strains.</title>
        <authorList>
            <person name="Klenk H.-P."/>
        </authorList>
    </citation>
    <scope>NUCLEOTIDE SEQUENCE [LARGE SCALE GENOMIC DNA]</scope>
    <source>
        <strain evidence="3 4">DSM 46837</strain>
    </source>
</reference>
<dbReference type="OrthoDB" id="3827100at2"/>
<feature type="transmembrane region" description="Helical" evidence="2">
    <location>
        <begin position="33"/>
        <end position="53"/>
    </location>
</feature>
<sequence>MPVRRPLVRLLCWTGALCGGVLAVVGGLGLQGPGLIAVGLAGLLAASTAVGLARDATGHGGRSLTESAVQAGAWTVGLLLALVGLAALAGGLVALLTGGIGAITWLAVHAARTSRRSATRPSSPTAGPTWPAAGVEVLLLPVPPPEAGTSSTAADRTSSVSGLPTPALGREWLRTSAALAGRLGPADRQALVRRRAETLDELERRNPAGFARWLADGPAPGSDPAAYVRGRSVHGDPTAESDAA</sequence>
<keyword evidence="4" id="KW-1185">Reference proteome</keyword>
<evidence type="ECO:0000313" key="4">
    <source>
        <dbReference type="Proteomes" id="UP000319865"/>
    </source>
</evidence>
<dbReference type="AlphaFoldDB" id="A0A543P0Q7"/>
<keyword evidence="2" id="KW-1133">Transmembrane helix</keyword>
<feature type="transmembrane region" description="Helical" evidence="2">
    <location>
        <begin position="74"/>
        <end position="107"/>
    </location>
</feature>
<dbReference type="RefSeq" id="WP_142027627.1">
    <property type="nucleotide sequence ID" value="NZ_VFQE01000002.1"/>
</dbReference>
<evidence type="ECO:0000313" key="3">
    <source>
        <dbReference type="EMBL" id="TQN37694.1"/>
    </source>
</evidence>
<accession>A0A543P0Q7</accession>
<evidence type="ECO:0000256" key="1">
    <source>
        <dbReference type="SAM" id="MobiDB-lite"/>
    </source>
</evidence>
<feature type="region of interest" description="Disordered" evidence="1">
    <location>
        <begin position="211"/>
        <end position="244"/>
    </location>
</feature>
<protein>
    <submittedName>
        <fullName evidence="3">Uncharacterized protein</fullName>
    </submittedName>
</protein>
<dbReference type="EMBL" id="VFQE01000002">
    <property type="protein sequence ID" value="TQN37694.1"/>
    <property type="molecule type" value="Genomic_DNA"/>
</dbReference>
<keyword evidence="2" id="KW-0812">Transmembrane</keyword>
<dbReference type="Proteomes" id="UP000319865">
    <property type="component" value="Unassembled WGS sequence"/>
</dbReference>
<name>A0A543P0Q7_9ACTN</name>
<keyword evidence="2" id="KW-0472">Membrane</keyword>
<feature type="region of interest" description="Disordered" evidence="1">
    <location>
        <begin position="143"/>
        <end position="162"/>
    </location>
</feature>
<feature type="compositionally biased region" description="Low complexity" evidence="1">
    <location>
        <begin position="215"/>
        <end position="226"/>
    </location>
</feature>
<evidence type="ECO:0000256" key="2">
    <source>
        <dbReference type="SAM" id="Phobius"/>
    </source>
</evidence>
<organism evidence="3 4">
    <name type="scientific">Blastococcus colisei</name>
    <dbReference type="NCBI Taxonomy" id="1564162"/>
    <lineage>
        <taxon>Bacteria</taxon>
        <taxon>Bacillati</taxon>
        <taxon>Actinomycetota</taxon>
        <taxon>Actinomycetes</taxon>
        <taxon>Geodermatophilales</taxon>
        <taxon>Geodermatophilaceae</taxon>
        <taxon>Blastococcus</taxon>
    </lineage>
</organism>
<proteinExistence type="predicted"/>
<gene>
    <name evidence="3" type="ORF">FHU33_4358</name>
</gene>
<comment type="caution">
    <text evidence="3">The sequence shown here is derived from an EMBL/GenBank/DDBJ whole genome shotgun (WGS) entry which is preliminary data.</text>
</comment>
<feature type="compositionally biased region" description="Polar residues" evidence="1">
    <location>
        <begin position="149"/>
        <end position="162"/>
    </location>
</feature>